<name>A0AA40FW38_9HYME</name>
<dbReference type="AlphaFoldDB" id="A0AA40FW38"/>
<dbReference type="EMBL" id="JAHYIQ010000014">
    <property type="protein sequence ID" value="KAK1126079.1"/>
    <property type="molecule type" value="Genomic_DNA"/>
</dbReference>
<sequence>MLVLETTITKRLKKRANKREKGREKEKEKDKVEERIKNGTKKRWSSANYLDPAATIGMVGPFERLQFSPFLYWLPQP</sequence>
<feature type="region of interest" description="Disordered" evidence="1">
    <location>
        <begin position="13"/>
        <end position="34"/>
    </location>
</feature>
<reference evidence="2" key="1">
    <citation type="submission" date="2021-10" db="EMBL/GenBank/DDBJ databases">
        <title>Melipona bicolor Genome sequencing and assembly.</title>
        <authorList>
            <person name="Araujo N.S."/>
            <person name="Arias M.C."/>
        </authorList>
    </citation>
    <scope>NUCLEOTIDE SEQUENCE</scope>
    <source>
        <strain evidence="2">USP_2M_L1-L4_2017</strain>
        <tissue evidence="2">Whole body</tissue>
    </source>
</reference>
<feature type="compositionally biased region" description="Basic and acidic residues" evidence="1">
    <location>
        <begin position="19"/>
        <end position="34"/>
    </location>
</feature>
<proteinExistence type="predicted"/>
<organism evidence="2 3">
    <name type="scientific">Melipona bicolor</name>
    <dbReference type="NCBI Taxonomy" id="60889"/>
    <lineage>
        <taxon>Eukaryota</taxon>
        <taxon>Metazoa</taxon>
        <taxon>Ecdysozoa</taxon>
        <taxon>Arthropoda</taxon>
        <taxon>Hexapoda</taxon>
        <taxon>Insecta</taxon>
        <taxon>Pterygota</taxon>
        <taxon>Neoptera</taxon>
        <taxon>Endopterygota</taxon>
        <taxon>Hymenoptera</taxon>
        <taxon>Apocrita</taxon>
        <taxon>Aculeata</taxon>
        <taxon>Apoidea</taxon>
        <taxon>Anthophila</taxon>
        <taxon>Apidae</taxon>
        <taxon>Melipona</taxon>
    </lineage>
</organism>
<evidence type="ECO:0000313" key="3">
    <source>
        <dbReference type="Proteomes" id="UP001177670"/>
    </source>
</evidence>
<protein>
    <submittedName>
        <fullName evidence="2">Uncharacterized protein</fullName>
    </submittedName>
</protein>
<evidence type="ECO:0000256" key="1">
    <source>
        <dbReference type="SAM" id="MobiDB-lite"/>
    </source>
</evidence>
<dbReference type="Proteomes" id="UP001177670">
    <property type="component" value="Unassembled WGS sequence"/>
</dbReference>
<evidence type="ECO:0000313" key="2">
    <source>
        <dbReference type="EMBL" id="KAK1126079.1"/>
    </source>
</evidence>
<accession>A0AA40FW38</accession>
<gene>
    <name evidence="2" type="ORF">K0M31_004720</name>
</gene>
<keyword evidence="3" id="KW-1185">Reference proteome</keyword>
<comment type="caution">
    <text evidence="2">The sequence shown here is derived from an EMBL/GenBank/DDBJ whole genome shotgun (WGS) entry which is preliminary data.</text>
</comment>